<keyword evidence="3" id="KW-1185">Reference proteome</keyword>
<feature type="region of interest" description="Disordered" evidence="1">
    <location>
        <begin position="206"/>
        <end position="227"/>
    </location>
</feature>
<evidence type="ECO:0000313" key="2">
    <source>
        <dbReference type="EMBL" id="TNN63973.1"/>
    </source>
</evidence>
<dbReference type="Proteomes" id="UP000314294">
    <property type="component" value="Unassembled WGS sequence"/>
</dbReference>
<comment type="caution">
    <text evidence="2">The sequence shown here is derived from an EMBL/GenBank/DDBJ whole genome shotgun (WGS) entry which is preliminary data.</text>
</comment>
<reference evidence="2 3" key="1">
    <citation type="submission" date="2019-03" db="EMBL/GenBank/DDBJ databases">
        <title>First draft genome of Liparis tanakae, snailfish: a comprehensive survey of snailfish specific genes.</title>
        <authorList>
            <person name="Kim W."/>
            <person name="Song I."/>
            <person name="Jeong J.-H."/>
            <person name="Kim D."/>
            <person name="Kim S."/>
            <person name="Ryu S."/>
            <person name="Song J.Y."/>
            <person name="Lee S.K."/>
        </authorList>
    </citation>
    <scope>NUCLEOTIDE SEQUENCE [LARGE SCALE GENOMIC DNA]</scope>
    <source>
        <tissue evidence="2">Muscle</tissue>
    </source>
</reference>
<proteinExistence type="predicted"/>
<evidence type="ECO:0000256" key="1">
    <source>
        <dbReference type="SAM" id="MobiDB-lite"/>
    </source>
</evidence>
<name>A0A4Z2HG83_9TELE</name>
<accession>A0A4Z2HG83</accession>
<evidence type="ECO:0000313" key="3">
    <source>
        <dbReference type="Proteomes" id="UP000314294"/>
    </source>
</evidence>
<organism evidence="2 3">
    <name type="scientific">Liparis tanakae</name>
    <name type="common">Tanaka's snailfish</name>
    <dbReference type="NCBI Taxonomy" id="230148"/>
    <lineage>
        <taxon>Eukaryota</taxon>
        <taxon>Metazoa</taxon>
        <taxon>Chordata</taxon>
        <taxon>Craniata</taxon>
        <taxon>Vertebrata</taxon>
        <taxon>Euteleostomi</taxon>
        <taxon>Actinopterygii</taxon>
        <taxon>Neopterygii</taxon>
        <taxon>Teleostei</taxon>
        <taxon>Neoteleostei</taxon>
        <taxon>Acanthomorphata</taxon>
        <taxon>Eupercaria</taxon>
        <taxon>Perciformes</taxon>
        <taxon>Cottioidei</taxon>
        <taxon>Cottales</taxon>
        <taxon>Liparidae</taxon>
        <taxon>Liparis</taxon>
    </lineage>
</organism>
<dbReference type="AlphaFoldDB" id="A0A4Z2HG83"/>
<gene>
    <name evidence="2" type="ORF">EYF80_025815</name>
</gene>
<protein>
    <submittedName>
        <fullName evidence="2">Uncharacterized protein</fullName>
    </submittedName>
</protein>
<dbReference type="EMBL" id="SRLO01000261">
    <property type="protein sequence ID" value="TNN63973.1"/>
    <property type="molecule type" value="Genomic_DNA"/>
</dbReference>
<sequence>MRAVGIKLVQAGWASACTPPRGPTCYQLHFDDTSRGRVTQECWTGIWRWRCRVSEIVIAKADRVFVLPLCETSGCASEEKSLKEKTRHIMQLCVCRWNIERSGLRRYSLPPPVCFCFSCTQRGRLVSVKPKEKTPFMGNVTSRCPKLCHPSSQNFSQLINNDDVHNSKPLQAPDDVKKQHKESFMLSGYNFIFRAAAEDMHQVTRSMSHSFDPSPQQWRPTLSCSCH</sequence>